<dbReference type="GO" id="GO:0022904">
    <property type="term" value="P:respiratory electron transport chain"/>
    <property type="evidence" value="ECO:0007669"/>
    <property type="project" value="InterPro"/>
</dbReference>
<dbReference type="InterPro" id="IPR005797">
    <property type="entry name" value="Cyt_b/b6_N"/>
</dbReference>
<keyword evidence="12" id="KW-0249">Electron transport</keyword>
<dbReference type="Gene3D" id="1.20.810.10">
    <property type="entry name" value="Cytochrome Bc1 Complex, Chain C"/>
    <property type="match status" value="1"/>
</dbReference>
<evidence type="ECO:0000256" key="11">
    <source>
        <dbReference type="ARBA" id="ARBA00022967"/>
    </source>
</evidence>
<keyword evidence="6" id="KW-1003">Cell membrane</keyword>
<feature type="transmembrane region" description="Helical" evidence="18">
    <location>
        <begin position="117"/>
        <end position="136"/>
    </location>
</feature>
<feature type="domain" description="Cytochrome b/b6 N-terminal region profile" evidence="19">
    <location>
        <begin position="19"/>
        <end position="245"/>
    </location>
</feature>
<evidence type="ECO:0000256" key="3">
    <source>
        <dbReference type="ARBA" id="ARBA00012951"/>
    </source>
</evidence>
<dbReference type="RefSeq" id="WP_369226961.1">
    <property type="nucleotide sequence ID" value="NZ_CP163441.1"/>
</dbReference>
<keyword evidence="9 18" id="KW-0812">Transmembrane</keyword>
<evidence type="ECO:0000256" key="10">
    <source>
        <dbReference type="ARBA" id="ARBA00022723"/>
    </source>
</evidence>
<dbReference type="InterPro" id="IPR016174">
    <property type="entry name" value="Di-haem_cyt_TM"/>
</dbReference>
<feature type="transmembrane region" description="Helical" evidence="18">
    <location>
        <begin position="213"/>
        <end position="235"/>
    </location>
</feature>
<proteinExistence type="predicted"/>
<keyword evidence="7" id="KW-0349">Heme</keyword>
<evidence type="ECO:0000256" key="18">
    <source>
        <dbReference type="SAM" id="Phobius"/>
    </source>
</evidence>
<keyword evidence="13 18" id="KW-1133">Transmembrane helix</keyword>
<dbReference type="PANTHER" id="PTHR19271:SF16">
    <property type="entry name" value="CYTOCHROME B"/>
    <property type="match status" value="1"/>
</dbReference>
<organism evidence="20">
    <name type="scientific">Streptomyces sp. R39</name>
    <dbReference type="NCBI Taxonomy" id="3238631"/>
    <lineage>
        <taxon>Bacteria</taxon>
        <taxon>Bacillati</taxon>
        <taxon>Actinomycetota</taxon>
        <taxon>Actinomycetes</taxon>
        <taxon>Kitasatosporales</taxon>
        <taxon>Streptomycetaceae</taxon>
        <taxon>Streptomyces</taxon>
    </lineage>
</organism>
<keyword evidence="5" id="KW-0813">Transport</keyword>
<protein>
    <recommendedName>
        <fullName evidence="4">Cytochrome bc1 complex cytochrome b subunit</fullName>
        <ecNumber evidence="3">7.1.1.8</ecNumber>
    </recommendedName>
    <alternativeName>
        <fullName evidence="17">Cytochrome bc1 reductase complex subunit QcrB</fullName>
    </alternativeName>
</protein>
<evidence type="ECO:0000256" key="12">
    <source>
        <dbReference type="ARBA" id="ARBA00022982"/>
    </source>
</evidence>
<comment type="cofactor">
    <cofactor evidence="1">
        <name>heme</name>
        <dbReference type="ChEBI" id="CHEBI:30413"/>
    </cofactor>
</comment>
<dbReference type="FunFam" id="1.20.810.10:FF:000007">
    <property type="entry name" value="Ubiquinol-cytochrome C reductase B subunit"/>
    <property type="match status" value="1"/>
</dbReference>
<keyword evidence="14" id="KW-0408">Iron</keyword>
<dbReference type="PANTHER" id="PTHR19271">
    <property type="entry name" value="CYTOCHROME B"/>
    <property type="match status" value="1"/>
</dbReference>
<keyword evidence="10" id="KW-0479">Metal-binding</keyword>
<sequence length="539" mass="59826">MGNDSRPAEPGPRRTGERLAQWSDSRLGHRRLARSARRLVFPDHWSFLLGEIALYSFVILMLTGVCLSCYFHPSSEPVVYQGSYTPLRGQLMSEAFNSTLRISFDVRGGLLIRQAHHWAALVFVAAVFVHMLRVFFTGAFRKPRELNWIFGFLLLILAMFAGLTGYDLPDDLLSGTGLQVVNGTVLSIPVVGTYLSFFLFGGEFPGDDLTARFNTLHILVIPALMIALIVGHLALAARHRHTQHPGPGRTNSNVVGLPLRVHAVKAGGYFLLVSGVIFFMAAVAQINPVWKYGPFRPDQVSAGSQPDWYMGVADGFLRVMPGWEIDFWGHTLALDNFLPLLIGVLLFLAMGAYPFLEAWVTDDVRDQHLLDRPRNRPVRTALGVAWLSVYAVALMGAANDVIATRLSVSVNDVTRTVRIGLFVVPVLAFLVTKRLALGLQRRDRDNVLHGRESGVIKRLPHGEYVEIHEPLSQARLHVLTAHEQYRPLRAAPVPDADGAVPGRIQRLRGRLSRVLYGPGAQIPKPTAAEYREISGRHRS</sequence>
<dbReference type="AlphaFoldDB" id="A0AB39R0V4"/>
<dbReference type="GO" id="GO:0008121">
    <property type="term" value="F:quinol-cytochrome-c reductase activity"/>
    <property type="evidence" value="ECO:0007669"/>
    <property type="project" value="UniProtKB-EC"/>
</dbReference>
<evidence type="ECO:0000256" key="9">
    <source>
        <dbReference type="ARBA" id="ARBA00022692"/>
    </source>
</evidence>
<feature type="transmembrane region" description="Helical" evidence="18">
    <location>
        <begin position="337"/>
        <end position="356"/>
    </location>
</feature>
<evidence type="ECO:0000256" key="4">
    <source>
        <dbReference type="ARBA" id="ARBA00016116"/>
    </source>
</evidence>
<feature type="transmembrane region" description="Helical" evidence="18">
    <location>
        <begin position="269"/>
        <end position="290"/>
    </location>
</feature>
<evidence type="ECO:0000256" key="5">
    <source>
        <dbReference type="ARBA" id="ARBA00022448"/>
    </source>
</evidence>
<comment type="catalytic activity">
    <reaction evidence="16">
        <text>a quinol + 2 Fe(III)-[cytochrome c](out) = a quinone + 2 Fe(II)-[cytochrome c](out) + 2 H(+)(out)</text>
        <dbReference type="Rhea" id="RHEA:11484"/>
        <dbReference type="Rhea" id="RHEA-COMP:10350"/>
        <dbReference type="Rhea" id="RHEA-COMP:14399"/>
        <dbReference type="ChEBI" id="CHEBI:15378"/>
        <dbReference type="ChEBI" id="CHEBI:24646"/>
        <dbReference type="ChEBI" id="CHEBI:29033"/>
        <dbReference type="ChEBI" id="CHEBI:29034"/>
        <dbReference type="ChEBI" id="CHEBI:132124"/>
        <dbReference type="EC" id="7.1.1.8"/>
    </reaction>
</comment>
<evidence type="ECO:0000256" key="15">
    <source>
        <dbReference type="ARBA" id="ARBA00023136"/>
    </source>
</evidence>
<evidence type="ECO:0000256" key="6">
    <source>
        <dbReference type="ARBA" id="ARBA00022475"/>
    </source>
</evidence>
<evidence type="ECO:0000256" key="14">
    <source>
        <dbReference type="ARBA" id="ARBA00023004"/>
    </source>
</evidence>
<dbReference type="InterPro" id="IPR027387">
    <property type="entry name" value="Cytb/b6-like_sf"/>
</dbReference>
<feature type="transmembrane region" description="Helical" evidence="18">
    <location>
        <begin position="417"/>
        <end position="436"/>
    </location>
</feature>
<evidence type="ECO:0000256" key="8">
    <source>
        <dbReference type="ARBA" id="ARBA00022660"/>
    </source>
</evidence>
<evidence type="ECO:0000256" key="17">
    <source>
        <dbReference type="ARBA" id="ARBA00029568"/>
    </source>
</evidence>
<accession>A0AB39R0V4</accession>
<keyword evidence="11" id="KW-1278">Translocase</keyword>
<evidence type="ECO:0000256" key="2">
    <source>
        <dbReference type="ARBA" id="ARBA00004651"/>
    </source>
</evidence>
<evidence type="ECO:0000256" key="13">
    <source>
        <dbReference type="ARBA" id="ARBA00022989"/>
    </source>
</evidence>
<feature type="transmembrane region" description="Helical" evidence="18">
    <location>
        <begin position="52"/>
        <end position="71"/>
    </location>
</feature>
<dbReference type="SUPFAM" id="SSF81342">
    <property type="entry name" value="Transmembrane di-heme cytochromes"/>
    <property type="match status" value="1"/>
</dbReference>
<feature type="transmembrane region" description="Helical" evidence="18">
    <location>
        <begin position="377"/>
        <end position="397"/>
    </location>
</feature>
<evidence type="ECO:0000256" key="1">
    <source>
        <dbReference type="ARBA" id="ARBA00001971"/>
    </source>
</evidence>
<comment type="subcellular location">
    <subcellularLocation>
        <location evidence="2">Cell membrane</location>
        <topology evidence="2">Multi-pass membrane protein</topology>
    </subcellularLocation>
</comment>
<evidence type="ECO:0000256" key="7">
    <source>
        <dbReference type="ARBA" id="ARBA00022617"/>
    </source>
</evidence>
<gene>
    <name evidence="20" type="ORF">AB5J52_40970</name>
</gene>
<dbReference type="GO" id="GO:0005886">
    <property type="term" value="C:plasma membrane"/>
    <property type="evidence" value="ECO:0007669"/>
    <property type="project" value="UniProtKB-SubCell"/>
</dbReference>
<dbReference type="EC" id="7.1.1.8" evidence="3"/>
<dbReference type="GO" id="GO:0046872">
    <property type="term" value="F:metal ion binding"/>
    <property type="evidence" value="ECO:0007669"/>
    <property type="project" value="UniProtKB-KW"/>
</dbReference>
<feature type="transmembrane region" description="Helical" evidence="18">
    <location>
        <begin position="148"/>
        <end position="168"/>
    </location>
</feature>
<keyword evidence="15 18" id="KW-0472">Membrane</keyword>
<keyword evidence="8" id="KW-0679">Respiratory chain</keyword>
<reference evidence="20" key="1">
    <citation type="submission" date="2024-07" db="EMBL/GenBank/DDBJ databases">
        <authorList>
            <person name="Yu S.T."/>
        </authorList>
    </citation>
    <scope>NUCLEOTIDE SEQUENCE</scope>
    <source>
        <strain evidence="20">R39</strain>
    </source>
</reference>
<dbReference type="Pfam" id="PF13631">
    <property type="entry name" value="Cytochrom_B_N_2"/>
    <property type="match status" value="1"/>
</dbReference>
<dbReference type="EMBL" id="CP163441">
    <property type="protein sequence ID" value="XDQ48131.1"/>
    <property type="molecule type" value="Genomic_DNA"/>
</dbReference>
<dbReference type="PROSITE" id="PS51002">
    <property type="entry name" value="CYTB_NTER"/>
    <property type="match status" value="1"/>
</dbReference>
<evidence type="ECO:0000256" key="16">
    <source>
        <dbReference type="ARBA" id="ARBA00029351"/>
    </source>
</evidence>
<feature type="transmembrane region" description="Helical" evidence="18">
    <location>
        <begin position="180"/>
        <end position="201"/>
    </location>
</feature>
<evidence type="ECO:0000313" key="20">
    <source>
        <dbReference type="EMBL" id="XDQ48131.1"/>
    </source>
</evidence>
<name>A0AB39R0V4_9ACTN</name>
<evidence type="ECO:0000259" key="19">
    <source>
        <dbReference type="PROSITE" id="PS51002"/>
    </source>
</evidence>
<dbReference type="GO" id="GO:0016491">
    <property type="term" value="F:oxidoreductase activity"/>
    <property type="evidence" value="ECO:0007669"/>
    <property type="project" value="InterPro"/>
</dbReference>